<evidence type="ECO:0000256" key="3">
    <source>
        <dbReference type="ARBA" id="ARBA00023180"/>
    </source>
</evidence>
<dbReference type="GO" id="GO:0042421">
    <property type="term" value="P:norepinephrine biosynthetic process"/>
    <property type="evidence" value="ECO:0007669"/>
    <property type="project" value="TreeGrafter"/>
</dbReference>
<dbReference type="InterPro" id="IPR000945">
    <property type="entry name" value="DBH-like"/>
</dbReference>
<evidence type="ECO:0000256" key="2">
    <source>
        <dbReference type="ARBA" id="ARBA00023157"/>
    </source>
</evidence>
<feature type="region of interest" description="Disordered" evidence="4">
    <location>
        <begin position="33"/>
        <end position="52"/>
    </location>
</feature>
<dbReference type="Pfam" id="PF03712">
    <property type="entry name" value="Cu2_monoox_C"/>
    <property type="match status" value="1"/>
</dbReference>
<dbReference type="PANTHER" id="PTHR10157:SF23">
    <property type="entry name" value="MOXD1 HOMOLOG 1"/>
    <property type="match status" value="1"/>
</dbReference>
<dbReference type="GO" id="GO:0005615">
    <property type="term" value="C:extracellular space"/>
    <property type="evidence" value="ECO:0007669"/>
    <property type="project" value="TreeGrafter"/>
</dbReference>
<dbReference type="InterPro" id="IPR036939">
    <property type="entry name" value="Cu2_ascorb_mOase_N_sf"/>
</dbReference>
<protein>
    <recommendedName>
        <fullName evidence="5">Copper type II ascorbate-dependent monooxygenase C-terminal domain-containing protein</fullName>
    </recommendedName>
</protein>
<dbReference type="GO" id="GO:0006589">
    <property type="term" value="P:octopamine biosynthetic process"/>
    <property type="evidence" value="ECO:0007669"/>
    <property type="project" value="TreeGrafter"/>
</dbReference>
<evidence type="ECO:0000256" key="1">
    <source>
        <dbReference type="ARBA" id="ARBA00010676"/>
    </source>
</evidence>
<dbReference type="FunFam" id="2.60.120.230:FF:000001">
    <property type="entry name" value="Monooxygenase, DBH-like 1"/>
    <property type="match status" value="1"/>
</dbReference>
<evidence type="ECO:0000313" key="6">
    <source>
        <dbReference type="EMBL" id="CAD7252533.1"/>
    </source>
</evidence>
<dbReference type="OrthoDB" id="10003276at2759"/>
<evidence type="ECO:0000256" key="4">
    <source>
        <dbReference type="SAM" id="MobiDB-lite"/>
    </source>
</evidence>
<dbReference type="EMBL" id="LR904051">
    <property type="protein sequence ID" value="CAD7252533.1"/>
    <property type="molecule type" value="Genomic_DNA"/>
</dbReference>
<comment type="similarity">
    <text evidence="1">Belongs to the copper type II ascorbate-dependent monooxygenase family.</text>
</comment>
<dbReference type="GO" id="GO:0042420">
    <property type="term" value="P:dopamine catabolic process"/>
    <property type="evidence" value="ECO:0007669"/>
    <property type="project" value="TreeGrafter"/>
</dbReference>
<dbReference type="GO" id="GO:0004500">
    <property type="term" value="F:dopamine beta-monooxygenase activity"/>
    <property type="evidence" value="ECO:0007669"/>
    <property type="project" value="InterPro"/>
</dbReference>
<dbReference type="Gene3D" id="2.60.120.310">
    <property type="entry name" value="Copper type II, ascorbate-dependent monooxygenase, N-terminal domain"/>
    <property type="match status" value="1"/>
</dbReference>
<dbReference type="Gene3D" id="2.60.120.230">
    <property type="match status" value="1"/>
</dbReference>
<gene>
    <name evidence="6" type="ORF">DSTB1V02_LOCUS12291</name>
</gene>
<sequence length="354" mass="40181">MIKAIIAKSTWKANPSAPHTRIKPILNLTSTILPSQSRSPMTPTPATPPHVQRRAGLANGETYPENVGYVLPEGGMFFMMEMHYDNPEGVSGIQDDSGLTVYYTDVLRPLEMATLEVGSNLHPASITPGRQSHFMNVGLCNSKCTEIAFPPEGIHIFSGFLHSHLLGRKMRVRVFRNGEELPWLQNDDNYDFDYQQVRVFREHITLYPGDQLIMECDYDSSNRDSVTVSGFGTMEEMCLAFFQYYPAVNFAACLSLPHFESIFSMFGITDVWLDPNGGYEYMVSEDQTLVDYLNEFDWSGVDMEGFQHLMRYDPHYTRCFNNQGELLLPWNQTTSYPEGVDSWMPPGRECPSGK</sequence>
<organism evidence="6">
    <name type="scientific">Darwinula stevensoni</name>
    <dbReference type="NCBI Taxonomy" id="69355"/>
    <lineage>
        <taxon>Eukaryota</taxon>
        <taxon>Metazoa</taxon>
        <taxon>Ecdysozoa</taxon>
        <taxon>Arthropoda</taxon>
        <taxon>Crustacea</taxon>
        <taxon>Oligostraca</taxon>
        <taxon>Ostracoda</taxon>
        <taxon>Podocopa</taxon>
        <taxon>Podocopida</taxon>
        <taxon>Darwinulocopina</taxon>
        <taxon>Darwinuloidea</taxon>
        <taxon>Darwinulidae</taxon>
        <taxon>Darwinula</taxon>
    </lineage>
</organism>
<evidence type="ECO:0000313" key="7">
    <source>
        <dbReference type="Proteomes" id="UP000677054"/>
    </source>
</evidence>
<keyword evidence="2" id="KW-1015">Disulfide bond</keyword>
<accession>A0A7R9FRL5</accession>
<dbReference type="GO" id="GO:0005507">
    <property type="term" value="F:copper ion binding"/>
    <property type="evidence" value="ECO:0007669"/>
    <property type="project" value="InterPro"/>
</dbReference>
<dbReference type="GO" id="GO:0030667">
    <property type="term" value="C:secretory granule membrane"/>
    <property type="evidence" value="ECO:0007669"/>
    <property type="project" value="TreeGrafter"/>
</dbReference>
<dbReference type="EMBL" id="CAJPEV010004534">
    <property type="protein sequence ID" value="CAG0901952.1"/>
    <property type="molecule type" value="Genomic_DNA"/>
</dbReference>
<dbReference type="AlphaFoldDB" id="A0A7R9FRL5"/>
<reference evidence="6" key="1">
    <citation type="submission" date="2020-11" db="EMBL/GenBank/DDBJ databases">
        <authorList>
            <person name="Tran Van P."/>
        </authorList>
    </citation>
    <scope>NUCLEOTIDE SEQUENCE</scope>
</reference>
<dbReference type="Proteomes" id="UP000677054">
    <property type="component" value="Unassembled WGS sequence"/>
</dbReference>
<feature type="domain" description="Copper type II ascorbate-dependent monooxygenase C-terminal" evidence="5">
    <location>
        <begin position="113"/>
        <end position="256"/>
    </location>
</feature>
<name>A0A7R9FRL5_9CRUS</name>
<dbReference type="InterPro" id="IPR008977">
    <property type="entry name" value="PHM/PNGase_F_dom_sf"/>
</dbReference>
<dbReference type="PANTHER" id="PTHR10157">
    <property type="entry name" value="DOPAMINE BETA HYDROXYLASE RELATED"/>
    <property type="match status" value="1"/>
</dbReference>
<keyword evidence="7" id="KW-1185">Reference proteome</keyword>
<dbReference type="SUPFAM" id="SSF49742">
    <property type="entry name" value="PHM/PNGase F"/>
    <property type="match status" value="2"/>
</dbReference>
<keyword evidence="3" id="KW-0325">Glycoprotein</keyword>
<evidence type="ECO:0000259" key="5">
    <source>
        <dbReference type="Pfam" id="PF03712"/>
    </source>
</evidence>
<proteinExistence type="inferred from homology"/>
<dbReference type="InterPro" id="IPR024548">
    <property type="entry name" value="Cu2_monoox_C"/>
</dbReference>
<dbReference type="InterPro" id="IPR014784">
    <property type="entry name" value="Cu2_ascorb_mOase-like_C"/>
</dbReference>